<evidence type="ECO:0000313" key="2">
    <source>
        <dbReference type="Proteomes" id="UP000078512"/>
    </source>
</evidence>
<dbReference type="SUPFAM" id="SSF52047">
    <property type="entry name" value="RNI-like"/>
    <property type="match status" value="1"/>
</dbReference>
<evidence type="ECO:0000313" key="1">
    <source>
        <dbReference type="EMBL" id="OAQ34359.1"/>
    </source>
</evidence>
<evidence type="ECO:0008006" key="3">
    <source>
        <dbReference type="Google" id="ProtNLM"/>
    </source>
</evidence>
<proteinExistence type="predicted"/>
<sequence length="122" mass="13984">MEDLPTLSPLQPNDDAGYNNNDSSLVMKRLEILSLDYTSTTNLFITQLVDSCSRLKTLEIHADERSDTRLVDNLHINCQNFKYLTLSTAGAFHLVEVLIRYSSVFGLSIWTQRAICQNFWPR</sequence>
<dbReference type="Proteomes" id="UP000078512">
    <property type="component" value="Unassembled WGS sequence"/>
</dbReference>
<dbReference type="EMBL" id="KV442017">
    <property type="protein sequence ID" value="OAQ34359.1"/>
    <property type="molecule type" value="Genomic_DNA"/>
</dbReference>
<reference evidence="1 2" key="1">
    <citation type="submission" date="2016-05" db="EMBL/GenBank/DDBJ databases">
        <title>Genome sequencing reveals origins of a unique bacterial endosymbiosis in the earliest lineages of terrestrial Fungi.</title>
        <authorList>
            <consortium name="DOE Joint Genome Institute"/>
            <person name="Uehling J."/>
            <person name="Gryganskyi A."/>
            <person name="Hameed K."/>
            <person name="Tschaplinski T."/>
            <person name="Misztal P."/>
            <person name="Wu S."/>
            <person name="Desiro A."/>
            <person name="Vande Pol N."/>
            <person name="Du Z.-Y."/>
            <person name="Zienkiewicz A."/>
            <person name="Zienkiewicz K."/>
            <person name="Morin E."/>
            <person name="Tisserant E."/>
            <person name="Splivallo R."/>
            <person name="Hainaut M."/>
            <person name="Henrissat B."/>
            <person name="Ohm R."/>
            <person name="Kuo A."/>
            <person name="Yan J."/>
            <person name="Lipzen A."/>
            <person name="Nolan M."/>
            <person name="Labutti K."/>
            <person name="Barry K."/>
            <person name="Goldstein A."/>
            <person name="Labbe J."/>
            <person name="Schadt C."/>
            <person name="Tuskan G."/>
            <person name="Grigoriev I."/>
            <person name="Martin F."/>
            <person name="Vilgalys R."/>
            <person name="Bonito G."/>
        </authorList>
    </citation>
    <scope>NUCLEOTIDE SEQUENCE [LARGE SCALE GENOMIC DNA]</scope>
    <source>
        <strain evidence="1 2">AG-77</strain>
    </source>
</reference>
<dbReference type="AlphaFoldDB" id="A0A197KD89"/>
<dbReference type="InterPro" id="IPR032675">
    <property type="entry name" value="LRR_dom_sf"/>
</dbReference>
<name>A0A197KD89_9FUNG</name>
<protein>
    <recommendedName>
        <fullName evidence="3">F-box domain-containing protein</fullName>
    </recommendedName>
</protein>
<organism evidence="1 2">
    <name type="scientific">Linnemannia elongata AG-77</name>
    <dbReference type="NCBI Taxonomy" id="1314771"/>
    <lineage>
        <taxon>Eukaryota</taxon>
        <taxon>Fungi</taxon>
        <taxon>Fungi incertae sedis</taxon>
        <taxon>Mucoromycota</taxon>
        <taxon>Mortierellomycotina</taxon>
        <taxon>Mortierellomycetes</taxon>
        <taxon>Mortierellales</taxon>
        <taxon>Mortierellaceae</taxon>
        <taxon>Linnemannia</taxon>
    </lineage>
</organism>
<keyword evidence="2" id="KW-1185">Reference proteome</keyword>
<accession>A0A197KD89</accession>
<dbReference type="Gene3D" id="3.80.10.10">
    <property type="entry name" value="Ribonuclease Inhibitor"/>
    <property type="match status" value="1"/>
</dbReference>
<gene>
    <name evidence="1" type="ORF">K457DRAFT_14196</name>
</gene>